<dbReference type="GeneID" id="107430751"/>
<evidence type="ECO:0000256" key="5">
    <source>
        <dbReference type="ARBA" id="ARBA00023136"/>
    </source>
</evidence>
<feature type="transmembrane region" description="Helical" evidence="6">
    <location>
        <begin position="6"/>
        <end position="26"/>
    </location>
</feature>
<name>A0ABM3I4U7_ZIZJJ</name>
<dbReference type="Pfam" id="PF02453">
    <property type="entry name" value="Reticulon"/>
    <property type="match status" value="1"/>
</dbReference>
<keyword evidence="3 6" id="KW-0256">Endoplasmic reticulum</keyword>
<keyword evidence="5 6" id="KW-0472">Membrane</keyword>
<reference evidence="9" key="1">
    <citation type="submission" date="2025-08" db="UniProtKB">
        <authorList>
            <consortium name="RefSeq"/>
        </authorList>
    </citation>
    <scope>IDENTIFICATION</scope>
    <source>
        <tissue evidence="9">Seedling</tissue>
    </source>
</reference>
<sequence length="266" mass="30834">MYVYEIYIKLSFIYIYIYIYLVCIYGKSKSKKSHEWDTAFRLDLSWIQGSIFWISYQMGSSDRLFNRQRRVHDILGAGLVADVILWRRKNVTVGILLVTLAAWVVFERSGYTLLSLVSSVFLLLIIILFLWAKSAAILNRPAPPLPELHLSEEMVNEVAAMIRTHVNNFLSVSQDIALGKDSRLFFKVAACLWLISFVGGLTDFLTLGYVGLVIILTIPALYERYEDYIDKYVIMGYRKLRQFCVLIDQKSLIRFQNLDLEKKKLS</sequence>
<comment type="subcellular location">
    <subcellularLocation>
        <location evidence="1 6">Endoplasmic reticulum membrane</location>
        <topology evidence="1 6">Multi-pass membrane protein</topology>
    </subcellularLocation>
</comment>
<evidence type="ECO:0000256" key="4">
    <source>
        <dbReference type="ARBA" id="ARBA00022989"/>
    </source>
</evidence>
<feature type="transmembrane region" description="Helical" evidence="6">
    <location>
        <begin position="184"/>
        <end position="201"/>
    </location>
</feature>
<evidence type="ECO:0000256" key="1">
    <source>
        <dbReference type="ARBA" id="ARBA00004477"/>
    </source>
</evidence>
<evidence type="ECO:0000259" key="7">
    <source>
        <dbReference type="PROSITE" id="PS50845"/>
    </source>
</evidence>
<evidence type="ECO:0000256" key="6">
    <source>
        <dbReference type="RuleBase" id="RU363132"/>
    </source>
</evidence>
<keyword evidence="4 6" id="KW-1133">Transmembrane helix</keyword>
<dbReference type="InterPro" id="IPR045064">
    <property type="entry name" value="Reticulon-like"/>
</dbReference>
<feature type="transmembrane region" description="Helical" evidence="6">
    <location>
        <begin position="207"/>
        <end position="225"/>
    </location>
</feature>
<dbReference type="Proteomes" id="UP001652623">
    <property type="component" value="Chromosome 6"/>
</dbReference>
<evidence type="ECO:0000256" key="3">
    <source>
        <dbReference type="ARBA" id="ARBA00022824"/>
    </source>
</evidence>
<proteinExistence type="predicted"/>
<dbReference type="PROSITE" id="PS50845">
    <property type="entry name" value="RETICULON"/>
    <property type="match status" value="1"/>
</dbReference>
<protein>
    <recommendedName>
        <fullName evidence="6">Reticulon-like protein</fullName>
    </recommendedName>
</protein>
<gene>
    <name evidence="9" type="primary">LOC107430751</name>
</gene>
<comment type="caution">
    <text evidence="6">Lacks conserved residue(s) required for the propagation of feature annotation.</text>
</comment>
<organism evidence="8 9">
    <name type="scientific">Ziziphus jujuba</name>
    <name type="common">Chinese jujube</name>
    <name type="synonym">Ziziphus sativa</name>
    <dbReference type="NCBI Taxonomy" id="326968"/>
    <lineage>
        <taxon>Eukaryota</taxon>
        <taxon>Viridiplantae</taxon>
        <taxon>Streptophyta</taxon>
        <taxon>Embryophyta</taxon>
        <taxon>Tracheophyta</taxon>
        <taxon>Spermatophyta</taxon>
        <taxon>Magnoliopsida</taxon>
        <taxon>eudicotyledons</taxon>
        <taxon>Gunneridae</taxon>
        <taxon>Pentapetalae</taxon>
        <taxon>rosids</taxon>
        <taxon>fabids</taxon>
        <taxon>Rosales</taxon>
        <taxon>Rhamnaceae</taxon>
        <taxon>Paliureae</taxon>
        <taxon>Ziziphus</taxon>
    </lineage>
</organism>
<dbReference type="InterPro" id="IPR003388">
    <property type="entry name" value="Reticulon"/>
</dbReference>
<feature type="transmembrane region" description="Helical" evidence="6">
    <location>
        <begin position="90"/>
        <end position="106"/>
    </location>
</feature>
<dbReference type="PANTHER" id="PTHR10994">
    <property type="entry name" value="RETICULON"/>
    <property type="match status" value="1"/>
</dbReference>
<evidence type="ECO:0000313" key="9">
    <source>
        <dbReference type="RefSeq" id="XP_048320630.2"/>
    </source>
</evidence>
<feature type="domain" description="Reticulon" evidence="7">
    <location>
        <begin position="80"/>
        <end position="266"/>
    </location>
</feature>
<dbReference type="RefSeq" id="XP_048320630.2">
    <property type="nucleotide sequence ID" value="XM_048464673.2"/>
</dbReference>
<evidence type="ECO:0000256" key="2">
    <source>
        <dbReference type="ARBA" id="ARBA00022692"/>
    </source>
</evidence>
<feature type="transmembrane region" description="Helical" evidence="6">
    <location>
        <begin position="112"/>
        <end position="132"/>
    </location>
</feature>
<accession>A0ABM3I4U7</accession>
<evidence type="ECO:0000313" key="8">
    <source>
        <dbReference type="Proteomes" id="UP001652623"/>
    </source>
</evidence>
<keyword evidence="2 6" id="KW-0812">Transmembrane</keyword>
<dbReference type="PANTHER" id="PTHR10994:SF65">
    <property type="entry name" value="RETICULON-LIKE PROTEIN B12"/>
    <property type="match status" value="1"/>
</dbReference>
<keyword evidence="8" id="KW-1185">Reference proteome</keyword>